<dbReference type="RefSeq" id="WP_090860833.1">
    <property type="nucleotide sequence ID" value="NZ_FMZM01000017.1"/>
</dbReference>
<accession>A0A1G7B946</accession>
<dbReference type="STRING" id="1045774.SAMN05421872_11781"/>
<feature type="region of interest" description="Disordered" evidence="1">
    <location>
        <begin position="22"/>
        <end position="41"/>
    </location>
</feature>
<dbReference type="EMBL" id="FMZM01000017">
    <property type="protein sequence ID" value="SDE23482.1"/>
    <property type="molecule type" value="Genomic_DNA"/>
</dbReference>
<reference evidence="3 4" key="1">
    <citation type="submission" date="2016-10" db="EMBL/GenBank/DDBJ databases">
        <authorList>
            <person name="de Groot N.N."/>
        </authorList>
    </citation>
    <scope>NUCLEOTIDE SEQUENCE [LARGE SCALE GENOMIC DNA]</scope>
    <source>
        <strain evidence="3 4">CGMCC 4.6858</strain>
    </source>
</reference>
<evidence type="ECO:0000313" key="3">
    <source>
        <dbReference type="EMBL" id="SDE23482.1"/>
    </source>
</evidence>
<evidence type="ECO:0000256" key="2">
    <source>
        <dbReference type="SAM" id="SignalP"/>
    </source>
</evidence>
<name>A0A1G7B946_9ACTN</name>
<keyword evidence="2" id="KW-0732">Signal</keyword>
<gene>
    <name evidence="3" type="ORF">SAMN05421872_11781</name>
</gene>
<organism evidence="3 4">
    <name type="scientific">Nocardioides lianchengensis</name>
    <dbReference type="NCBI Taxonomy" id="1045774"/>
    <lineage>
        <taxon>Bacteria</taxon>
        <taxon>Bacillati</taxon>
        <taxon>Actinomycetota</taxon>
        <taxon>Actinomycetes</taxon>
        <taxon>Propionibacteriales</taxon>
        <taxon>Nocardioidaceae</taxon>
        <taxon>Nocardioides</taxon>
    </lineage>
</organism>
<feature type="compositionally biased region" description="Basic and acidic residues" evidence="1">
    <location>
        <begin position="134"/>
        <end position="149"/>
    </location>
</feature>
<feature type="region of interest" description="Disordered" evidence="1">
    <location>
        <begin position="134"/>
        <end position="168"/>
    </location>
</feature>
<dbReference type="Proteomes" id="UP000199034">
    <property type="component" value="Unassembled WGS sequence"/>
</dbReference>
<feature type="chain" id="PRO_5039541280" description="Small secreted protein" evidence="2">
    <location>
        <begin position="20"/>
        <end position="168"/>
    </location>
</feature>
<feature type="compositionally biased region" description="Acidic residues" evidence="1">
    <location>
        <begin position="150"/>
        <end position="159"/>
    </location>
</feature>
<dbReference type="AlphaFoldDB" id="A0A1G7B946"/>
<dbReference type="OrthoDB" id="3748582at2"/>
<dbReference type="PROSITE" id="PS51257">
    <property type="entry name" value="PROKAR_LIPOPROTEIN"/>
    <property type="match status" value="1"/>
</dbReference>
<evidence type="ECO:0000313" key="4">
    <source>
        <dbReference type="Proteomes" id="UP000199034"/>
    </source>
</evidence>
<keyword evidence="4" id="KW-1185">Reference proteome</keyword>
<feature type="signal peptide" evidence="2">
    <location>
        <begin position="1"/>
        <end position="19"/>
    </location>
</feature>
<evidence type="ECO:0008006" key="5">
    <source>
        <dbReference type="Google" id="ProtNLM"/>
    </source>
</evidence>
<sequence length="168" mass="17244">MRRIGTWAAAIVLGAGALAACGGDDGSGSDDASGGGGGDSSYCDKLSGFRDTLQNTSDASSFTKFKDAAEELADEAPDEVSGDWEKIQDAFGQLEDKLEEAGLSIEDLDDPTALQSADPEAMATLQEELTKIGEDLDGAGEKISDHAESECDIDLDGSDDSASPSPSS</sequence>
<proteinExistence type="predicted"/>
<protein>
    <recommendedName>
        <fullName evidence="5">Small secreted protein</fullName>
    </recommendedName>
</protein>
<evidence type="ECO:0000256" key="1">
    <source>
        <dbReference type="SAM" id="MobiDB-lite"/>
    </source>
</evidence>